<dbReference type="GO" id="GO:0006620">
    <property type="term" value="P:post-translational protein targeting to endoplasmic reticulum membrane"/>
    <property type="evidence" value="ECO:0007669"/>
    <property type="project" value="InterPro"/>
</dbReference>
<dbReference type="PROSITE" id="PS50053">
    <property type="entry name" value="UBIQUITIN_2"/>
    <property type="match status" value="1"/>
</dbReference>
<evidence type="ECO:0000313" key="4">
    <source>
        <dbReference type="EMBL" id="VDO01457.1"/>
    </source>
</evidence>
<evidence type="ECO:0000313" key="6">
    <source>
        <dbReference type="WBParaSite" id="HNAJ_0000559901-mRNA-1"/>
    </source>
</evidence>
<dbReference type="EMBL" id="UZAE01004994">
    <property type="protein sequence ID" value="VDO01457.1"/>
    <property type="molecule type" value="Genomic_DNA"/>
</dbReference>
<dbReference type="InterPro" id="IPR047154">
    <property type="entry name" value="UBL4A-like"/>
</dbReference>
<dbReference type="PANTHER" id="PTHR46555">
    <property type="entry name" value="UBIQUITIN-LIKE PROTEIN 4A"/>
    <property type="match status" value="1"/>
</dbReference>
<dbReference type="Pfam" id="PF00240">
    <property type="entry name" value="ubiquitin"/>
    <property type="match status" value="1"/>
</dbReference>
<evidence type="ECO:0000256" key="1">
    <source>
        <dbReference type="ARBA" id="ARBA00004514"/>
    </source>
</evidence>
<keyword evidence="2" id="KW-0963">Cytoplasm</keyword>
<dbReference type="CDD" id="cd17039">
    <property type="entry name" value="Ubl_ubiquitin_like"/>
    <property type="match status" value="1"/>
</dbReference>
<evidence type="ECO:0000313" key="5">
    <source>
        <dbReference type="Proteomes" id="UP000278807"/>
    </source>
</evidence>
<organism evidence="6">
    <name type="scientific">Rodentolepis nana</name>
    <name type="common">Dwarf tapeworm</name>
    <name type="synonym">Hymenolepis nana</name>
    <dbReference type="NCBI Taxonomy" id="102285"/>
    <lineage>
        <taxon>Eukaryota</taxon>
        <taxon>Metazoa</taxon>
        <taxon>Spiralia</taxon>
        <taxon>Lophotrochozoa</taxon>
        <taxon>Platyhelminthes</taxon>
        <taxon>Cestoda</taxon>
        <taxon>Eucestoda</taxon>
        <taxon>Cyclophyllidea</taxon>
        <taxon>Hymenolepididae</taxon>
        <taxon>Rodentolepis</taxon>
    </lineage>
</organism>
<comment type="subcellular location">
    <subcellularLocation>
        <location evidence="1">Cytoplasm</location>
        <location evidence="1">Cytosol</location>
    </subcellularLocation>
</comment>
<dbReference type="WBParaSite" id="HNAJ_0000559901-mRNA-1">
    <property type="protein sequence ID" value="HNAJ_0000559901-mRNA-1"/>
    <property type="gene ID" value="HNAJ_0000559901"/>
</dbReference>
<dbReference type="OrthoDB" id="417450at2759"/>
<reference evidence="6" key="1">
    <citation type="submission" date="2017-02" db="UniProtKB">
        <authorList>
            <consortium name="WormBaseParasite"/>
        </authorList>
    </citation>
    <scope>IDENTIFICATION</scope>
</reference>
<dbReference type="GO" id="GO:0071818">
    <property type="term" value="C:BAT3 complex"/>
    <property type="evidence" value="ECO:0007669"/>
    <property type="project" value="TreeGrafter"/>
</dbReference>
<feature type="domain" description="Ubiquitin-like" evidence="3">
    <location>
        <begin position="1"/>
        <end position="77"/>
    </location>
</feature>
<dbReference type="PANTHER" id="PTHR46555:SF1">
    <property type="entry name" value="UBIQUITIN-LIKE PROTEIN 4A"/>
    <property type="match status" value="1"/>
</dbReference>
<name>A0A0R3TEW0_RODNA</name>
<dbReference type="Proteomes" id="UP000278807">
    <property type="component" value="Unassembled WGS sequence"/>
</dbReference>
<protein>
    <submittedName>
        <fullName evidence="6">Ubiquitin-like domain-containing protein</fullName>
    </submittedName>
</protein>
<keyword evidence="5" id="KW-1185">Reference proteome</keyword>
<accession>A0A0R3TEW0</accession>
<proteinExistence type="predicted"/>
<dbReference type="SUPFAM" id="SSF54236">
    <property type="entry name" value="Ubiquitin-like"/>
    <property type="match status" value="1"/>
</dbReference>
<dbReference type="InterPro" id="IPR029071">
    <property type="entry name" value="Ubiquitin-like_domsf"/>
</dbReference>
<dbReference type="GO" id="GO:0071816">
    <property type="term" value="P:tail-anchored membrane protein insertion into ER membrane"/>
    <property type="evidence" value="ECO:0007669"/>
    <property type="project" value="TreeGrafter"/>
</dbReference>
<evidence type="ECO:0000256" key="2">
    <source>
        <dbReference type="ARBA" id="ARBA00022490"/>
    </source>
</evidence>
<dbReference type="InterPro" id="IPR000626">
    <property type="entry name" value="Ubiquitin-like_dom"/>
</dbReference>
<dbReference type="Gene3D" id="3.10.20.90">
    <property type="entry name" value="Phosphatidylinositol 3-kinase Catalytic Subunit, Chain A, domain 1"/>
    <property type="match status" value="1"/>
</dbReference>
<evidence type="ECO:0000259" key="3">
    <source>
        <dbReference type="PROSITE" id="PS50053"/>
    </source>
</evidence>
<dbReference type="SMART" id="SM00213">
    <property type="entry name" value="UBQ"/>
    <property type="match status" value="1"/>
</dbReference>
<dbReference type="STRING" id="102285.A0A0R3TEW0"/>
<dbReference type="GO" id="GO:0051087">
    <property type="term" value="F:protein-folding chaperone binding"/>
    <property type="evidence" value="ECO:0007669"/>
    <property type="project" value="TreeGrafter"/>
</dbReference>
<reference evidence="4 5" key="2">
    <citation type="submission" date="2018-11" db="EMBL/GenBank/DDBJ databases">
        <authorList>
            <consortium name="Pathogen Informatics"/>
        </authorList>
    </citation>
    <scope>NUCLEOTIDE SEQUENCE [LARGE SCALE GENOMIC DNA]</scope>
</reference>
<dbReference type="AlphaFoldDB" id="A0A0R3TEW0"/>
<sequence>MEITLKRLGHPAKNLKVTEDTTVAEILSQVLSDFDVESERISFLFKGVPLSDKHRSLKDYSIKSGDKIMVAIKAPRKPHFEQVLQKYLQTDYSPAEAQAITSRFMSLLSSTLDSLSIDDINRLAGSINKS</sequence>
<gene>
    <name evidence="4" type="ORF">HNAJ_LOCUS5597</name>
</gene>